<evidence type="ECO:0000313" key="3">
    <source>
        <dbReference type="Proteomes" id="UP000678895"/>
    </source>
</evidence>
<sequence length="142" mass="16740">MFTYMSWIVVGYGLAALLVHLLHRRFLRRTQKDVLETHYILVTRNHELQLEWYIRALSWYARIRGECIRVTVLDQASEDDTLAILRRLYHESGIRLNVIDMSDTADKVLNKSPESADRENRVHVDLRVPQEAAKIPYVHSRI</sequence>
<name>A0A920CLX4_9BACL</name>
<dbReference type="EMBL" id="BORS01000005">
    <property type="protein sequence ID" value="GIO42028.1"/>
    <property type="molecule type" value="Genomic_DNA"/>
</dbReference>
<dbReference type="Proteomes" id="UP000678895">
    <property type="component" value="Unassembled WGS sequence"/>
</dbReference>
<keyword evidence="3" id="KW-1185">Reference proteome</keyword>
<evidence type="ECO:0000256" key="1">
    <source>
        <dbReference type="SAM" id="Phobius"/>
    </source>
</evidence>
<reference evidence="2" key="1">
    <citation type="submission" date="2021-03" db="EMBL/GenBank/DDBJ databases">
        <title>Antimicrobial resistance genes in bacteria isolated from Japanese honey, and their potential for conferring macrolide and lincosamide resistance in the American foulbrood pathogen Paenibacillus larvae.</title>
        <authorList>
            <person name="Okamoto M."/>
            <person name="Kumagai M."/>
            <person name="Kanamori H."/>
            <person name="Takamatsu D."/>
        </authorList>
    </citation>
    <scope>NUCLEOTIDE SEQUENCE</scope>
    <source>
        <strain evidence="2">J41TS4</strain>
    </source>
</reference>
<comment type="caution">
    <text evidence="2">The sequence shown here is derived from an EMBL/GenBank/DDBJ whole genome shotgun (WGS) entry which is preliminary data.</text>
</comment>
<keyword evidence="1" id="KW-0472">Membrane</keyword>
<dbReference type="RefSeq" id="WP_044481021.1">
    <property type="nucleotide sequence ID" value="NZ_BORS01000005.1"/>
</dbReference>
<keyword evidence="1" id="KW-0812">Transmembrane</keyword>
<feature type="transmembrane region" description="Helical" evidence="1">
    <location>
        <begin position="6"/>
        <end position="22"/>
    </location>
</feature>
<gene>
    <name evidence="2" type="ORF">J41TS4_17860</name>
</gene>
<dbReference type="AlphaFoldDB" id="A0A920CLX4"/>
<organism evidence="2 3">
    <name type="scientific">Paenibacillus apis</name>
    <dbReference type="NCBI Taxonomy" id="1792174"/>
    <lineage>
        <taxon>Bacteria</taxon>
        <taxon>Bacillati</taxon>
        <taxon>Bacillota</taxon>
        <taxon>Bacilli</taxon>
        <taxon>Bacillales</taxon>
        <taxon>Paenibacillaceae</taxon>
        <taxon>Paenibacillus</taxon>
    </lineage>
</organism>
<protein>
    <recommendedName>
        <fullName evidence="4">Glycosyl transferase family 2</fullName>
    </recommendedName>
</protein>
<accession>A0A920CLX4</accession>
<evidence type="ECO:0008006" key="4">
    <source>
        <dbReference type="Google" id="ProtNLM"/>
    </source>
</evidence>
<proteinExistence type="predicted"/>
<evidence type="ECO:0000313" key="2">
    <source>
        <dbReference type="EMBL" id="GIO42028.1"/>
    </source>
</evidence>
<keyword evidence="1" id="KW-1133">Transmembrane helix</keyword>